<proteinExistence type="predicted"/>
<evidence type="ECO:0000313" key="1">
    <source>
        <dbReference type="EMBL" id="MFG3816380.1"/>
    </source>
</evidence>
<evidence type="ECO:0000313" key="2">
    <source>
        <dbReference type="Proteomes" id="UP001604335"/>
    </source>
</evidence>
<gene>
    <name evidence="1" type="ORF">VPK24_01925</name>
</gene>
<sequence length="42" mass="4035">MGLFARLVAIAPGATCDRPAAIAADAKLASLARAAGCAHGLA</sequence>
<comment type="caution">
    <text evidence="1">The sequence shown here is derived from an EMBL/GenBank/DDBJ whole genome shotgun (WGS) entry which is preliminary data.</text>
</comment>
<reference evidence="2" key="1">
    <citation type="journal article" date="2024" name="Algal Res.">
        <title>Biochemical, toxicological and genomic investigation of a high-biomass producing Limnothrix strain isolated from Italian shallow drinking water reservoir.</title>
        <authorList>
            <person name="Simonazzi M."/>
            <person name="Shishido T.K."/>
            <person name="Delbaje E."/>
            <person name="Wahlsten M."/>
            <person name="Fewer D.P."/>
            <person name="Sivonen K."/>
            <person name="Pezzolesi L."/>
            <person name="Pistocchi R."/>
        </authorList>
    </citation>
    <scope>NUCLEOTIDE SEQUENCE [LARGE SCALE GENOMIC DNA]</scope>
    <source>
        <strain evidence="2">LRLZ20PSL1</strain>
    </source>
</reference>
<keyword evidence="2" id="KW-1185">Reference proteome</keyword>
<name>A0ABW7C899_9CYAN</name>
<accession>A0ABW7C899</accession>
<protein>
    <submittedName>
        <fullName evidence="1">Uncharacterized protein</fullName>
    </submittedName>
</protein>
<dbReference type="RefSeq" id="WP_393010235.1">
    <property type="nucleotide sequence ID" value="NZ_JAZAQF010000008.1"/>
</dbReference>
<organism evidence="1 2">
    <name type="scientific">Limnothrix redekei LRLZ20PSL1</name>
    <dbReference type="NCBI Taxonomy" id="3112953"/>
    <lineage>
        <taxon>Bacteria</taxon>
        <taxon>Bacillati</taxon>
        <taxon>Cyanobacteriota</taxon>
        <taxon>Cyanophyceae</taxon>
        <taxon>Pseudanabaenales</taxon>
        <taxon>Pseudanabaenaceae</taxon>
        <taxon>Limnothrix</taxon>
    </lineage>
</organism>
<dbReference type="Proteomes" id="UP001604335">
    <property type="component" value="Unassembled WGS sequence"/>
</dbReference>
<dbReference type="EMBL" id="JAZAQF010000008">
    <property type="protein sequence ID" value="MFG3816380.1"/>
    <property type="molecule type" value="Genomic_DNA"/>
</dbReference>